<reference evidence="1 3" key="1">
    <citation type="submission" date="2021-04" db="EMBL/GenBank/DDBJ databases">
        <title>Genome analysis of Polyangium sp.</title>
        <authorList>
            <person name="Li Y."/>
            <person name="Wang J."/>
        </authorList>
    </citation>
    <scope>NUCLEOTIDE SEQUENCE [LARGE SCALE GENOMIC DNA]</scope>
    <source>
        <strain evidence="1 3">SDU14</strain>
    </source>
</reference>
<organism evidence="1 3">
    <name type="scientific">Polyangium jinanense</name>
    <dbReference type="NCBI Taxonomy" id="2829994"/>
    <lineage>
        <taxon>Bacteria</taxon>
        <taxon>Pseudomonadati</taxon>
        <taxon>Myxococcota</taxon>
        <taxon>Polyangia</taxon>
        <taxon>Polyangiales</taxon>
        <taxon>Polyangiaceae</taxon>
        <taxon>Polyangium</taxon>
    </lineage>
</organism>
<name>A0A9X3X7B4_9BACT</name>
<keyword evidence="3" id="KW-1185">Reference proteome</keyword>
<protein>
    <submittedName>
        <fullName evidence="1">Uncharacterized protein</fullName>
    </submittedName>
</protein>
<evidence type="ECO:0000313" key="2">
    <source>
        <dbReference type="EMBL" id="MDC3987249.1"/>
    </source>
</evidence>
<sequence length="79" mass="8928">MNTDTPQSAHFCVSSRRFRAHLARLAWAPLLPRLDFDMGFSGNFLSVIEGVRELPMRAGDAGQVMRDYDGFLEDKRDPA</sequence>
<evidence type="ECO:0000313" key="3">
    <source>
        <dbReference type="Proteomes" id="UP001151081"/>
    </source>
</evidence>
<dbReference type="Proteomes" id="UP001151081">
    <property type="component" value="Unassembled WGS sequence"/>
</dbReference>
<evidence type="ECO:0000313" key="1">
    <source>
        <dbReference type="EMBL" id="MDC3983910.1"/>
    </source>
</evidence>
<dbReference type="EMBL" id="JAGTJJ010000017">
    <property type="protein sequence ID" value="MDC3983910.1"/>
    <property type="molecule type" value="Genomic_DNA"/>
</dbReference>
<comment type="caution">
    <text evidence="1">The sequence shown here is derived from an EMBL/GenBank/DDBJ whole genome shotgun (WGS) entry which is preliminary data.</text>
</comment>
<dbReference type="EMBL" id="JAGTJJ010000050">
    <property type="protein sequence ID" value="MDC3987249.1"/>
    <property type="molecule type" value="Genomic_DNA"/>
</dbReference>
<proteinExistence type="predicted"/>
<dbReference type="AlphaFoldDB" id="A0A9X3X7B4"/>
<accession>A0A9X3X7B4</accession>
<gene>
    <name evidence="1" type="ORF">KEG57_25600</name>
    <name evidence="2" type="ORF">KEG57_42670</name>
</gene>
<dbReference type="RefSeq" id="WP_272427725.1">
    <property type="nucleotide sequence ID" value="NZ_JAGTJJ010000017.1"/>
</dbReference>